<dbReference type="InParanoid" id="A0A1X2H493"/>
<dbReference type="Proteomes" id="UP000242180">
    <property type="component" value="Unassembled WGS sequence"/>
</dbReference>
<dbReference type="SUPFAM" id="SSF81383">
    <property type="entry name" value="F-box domain"/>
    <property type="match status" value="1"/>
</dbReference>
<evidence type="ECO:0000313" key="2">
    <source>
        <dbReference type="EMBL" id="ORY93234.1"/>
    </source>
</evidence>
<dbReference type="EMBL" id="MCGN01000009">
    <property type="protein sequence ID" value="ORY93234.1"/>
    <property type="molecule type" value="Genomic_DNA"/>
</dbReference>
<dbReference type="STRING" id="13706.A0A1X2H493"/>
<accession>A0A1X2H493</accession>
<evidence type="ECO:0000313" key="3">
    <source>
        <dbReference type="Proteomes" id="UP000242180"/>
    </source>
</evidence>
<dbReference type="Gene3D" id="3.80.10.10">
    <property type="entry name" value="Ribonuclease Inhibitor"/>
    <property type="match status" value="1"/>
</dbReference>
<dbReference type="InterPro" id="IPR032675">
    <property type="entry name" value="LRR_dom_sf"/>
</dbReference>
<sequence length="377" mass="42731">MTSLTDDTSWCPWPLPHELIDAIITFLSLRDRVQFMRVNRWCRHLLLTSSHYWRQLDMPIPESSFELYVERAAPRLERLCIHPGLDLARAASTLHRHACRSVTHLDFRDCQTLTQHKLAAILCRMPHLHALNLASTAVPIEWVLSHCPPSLRWLDMSACDCLDVSDLPERLSPESLLHYEAKKTTALECLALSRVKRINLYVLTWVVARCPALKSLITDACPVIPPAFFTLVLQRCRALEHLTYTHDPALFWVDSLAGPNNTSWLSHFQEAASLRTLKIGSRTQTTPLATLTRDPHEIPMQQARGCAWRTDGPMDALSKAGFRCTTHPLYSDPLSADGSLLEPLMIQHAMASLVVLSHVLDALPYLERIELDSHQPE</sequence>
<proteinExistence type="predicted"/>
<dbReference type="PROSITE" id="PS50181">
    <property type="entry name" value="FBOX"/>
    <property type="match status" value="1"/>
</dbReference>
<dbReference type="InterPro" id="IPR001810">
    <property type="entry name" value="F-box_dom"/>
</dbReference>
<protein>
    <recommendedName>
        <fullName evidence="1">F-box domain-containing protein</fullName>
    </recommendedName>
</protein>
<keyword evidence="3" id="KW-1185">Reference proteome</keyword>
<feature type="domain" description="F-box" evidence="1">
    <location>
        <begin position="15"/>
        <end position="56"/>
    </location>
</feature>
<name>A0A1X2H493_SYNRA</name>
<comment type="caution">
    <text evidence="2">The sequence shown here is derived from an EMBL/GenBank/DDBJ whole genome shotgun (WGS) entry which is preliminary data.</text>
</comment>
<organism evidence="2 3">
    <name type="scientific">Syncephalastrum racemosum</name>
    <name type="common">Filamentous fungus</name>
    <dbReference type="NCBI Taxonomy" id="13706"/>
    <lineage>
        <taxon>Eukaryota</taxon>
        <taxon>Fungi</taxon>
        <taxon>Fungi incertae sedis</taxon>
        <taxon>Mucoromycota</taxon>
        <taxon>Mucoromycotina</taxon>
        <taxon>Mucoromycetes</taxon>
        <taxon>Mucorales</taxon>
        <taxon>Syncephalastraceae</taxon>
        <taxon>Syncephalastrum</taxon>
    </lineage>
</organism>
<gene>
    <name evidence="2" type="ORF">BCR43DRAFT_517492</name>
</gene>
<dbReference type="CDD" id="cd09917">
    <property type="entry name" value="F-box_SF"/>
    <property type="match status" value="1"/>
</dbReference>
<evidence type="ECO:0000259" key="1">
    <source>
        <dbReference type="PROSITE" id="PS50181"/>
    </source>
</evidence>
<dbReference type="InterPro" id="IPR036047">
    <property type="entry name" value="F-box-like_dom_sf"/>
</dbReference>
<reference evidence="2 3" key="1">
    <citation type="submission" date="2016-07" db="EMBL/GenBank/DDBJ databases">
        <title>Pervasive Adenine N6-methylation of Active Genes in Fungi.</title>
        <authorList>
            <consortium name="DOE Joint Genome Institute"/>
            <person name="Mondo S.J."/>
            <person name="Dannebaum R.O."/>
            <person name="Kuo R.C."/>
            <person name="Labutti K."/>
            <person name="Haridas S."/>
            <person name="Kuo A."/>
            <person name="Salamov A."/>
            <person name="Ahrendt S.R."/>
            <person name="Lipzen A."/>
            <person name="Sullivan W."/>
            <person name="Andreopoulos W.B."/>
            <person name="Clum A."/>
            <person name="Lindquist E."/>
            <person name="Daum C."/>
            <person name="Ramamoorthy G.K."/>
            <person name="Gryganskyi A."/>
            <person name="Culley D."/>
            <person name="Magnuson J.K."/>
            <person name="James T.Y."/>
            <person name="O'Malley M.A."/>
            <person name="Stajich J.E."/>
            <person name="Spatafora J.W."/>
            <person name="Visel A."/>
            <person name="Grigoriev I.V."/>
        </authorList>
    </citation>
    <scope>NUCLEOTIDE SEQUENCE [LARGE SCALE GENOMIC DNA]</scope>
    <source>
        <strain evidence="2 3">NRRL 2496</strain>
    </source>
</reference>
<dbReference type="SUPFAM" id="SSF52047">
    <property type="entry name" value="RNI-like"/>
    <property type="match status" value="1"/>
</dbReference>
<dbReference type="AlphaFoldDB" id="A0A1X2H493"/>